<dbReference type="InterPro" id="IPR010730">
    <property type="entry name" value="HET"/>
</dbReference>
<dbReference type="Pfam" id="PF06985">
    <property type="entry name" value="HET"/>
    <property type="match status" value="1"/>
</dbReference>
<gene>
    <name evidence="2" type="ORF">BP5796_03808</name>
</gene>
<protein>
    <submittedName>
        <fullName evidence="2">HET-domain-containing protein</fullName>
    </submittedName>
</protein>
<dbReference type="PANTHER" id="PTHR33112:SF8">
    <property type="entry name" value="HETEROKARYON INCOMPATIBILITY DOMAIN-CONTAINING PROTEIN"/>
    <property type="match status" value="1"/>
</dbReference>
<name>A0A3D8SGR4_9HELO</name>
<keyword evidence="3" id="KW-1185">Reference proteome</keyword>
<dbReference type="Proteomes" id="UP000256328">
    <property type="component" value="Unassembled WGS sequence"/>
</dbReference>
<comment type="caution">
    <text evidence="2">The sequence shown here is derived from an EMBL/GenBank/DDBJ whole genome shotgun (WGS) entry which is preliminary data.</text>
</comment>
<dbReference type="EMBL" id="PDLN01000005">
    <property type="protein sequence ID" value="RDW85483.1"/>
    <property type="molecule type" value="Genomic_DNA"/>
</dbReference>
<feature type="domain" description="Heterokaryon incompatibility" evidence="1">
    <location>
        <begin position="215"/>
        <end position="369"/>
    </location>
</feature>
<accession>A0A3D8SGR4</accession>
<reference evidence="2 3" key="1">
    <citation type="journal article" date="2018" name="IMA Fungus">
        <title>IMA Genome-F 9: Draft genome sequence of Annulohypoxylon stygium, Aspergillus mulundensis, Berkeleyomyces basicola (syn. Thielaviopsis basicola), Ceratocystis smalleyi, two Cercospora beticola strains, Coleophoma cylindrospora, Fusarium fracticaudum, Phialophora cf. hyalina, and Morchella septimelata.</title>
        <authorList>
            <person name="Wingfield B.D."/>
            <person name="Bills G.F."/>
            <person name="Dong Y."/>
            <person name="Huang W."/>
            <person name="Nel W.J."/>
            <person name="Swalarsk-Parry B.S."/>
            <person name="Vaghefi N."/>
            <person name="Wilken P.M."/>
            <person name="An Z."/>
            <person name="de Beer Z.W."/>
            <person name="De Vos L."/>
            <person name="Chen L."/>
            <person name="Duong T.A."/>
            <person name="Gao Y."/>
            <person name="Hammerbacher A."/>
            <person name="Kikkert J.R."/>
            <person name="Li Y."/>
            <person name="Li H."/>
            <person name="Li K."/>
            <person name="Li Q."/>
            <person name="Liu X."/>
            <person name="Ma X."/>
            <person name="Naidoo K."/>
            <person name="Pethybridge S.J."/>
            <person name="Sun J."/>
            <person name="Steenkamp E.T."/>
            <person name="van der Nest M.A."/>
            <person name="van Wyk S."/>
            <person name="Wingfield M.J."/>
            <person name="Xiong C."/>
            <person name="Yue Q."/>
            <person name="Zhang X."/>
        </authorList>
    </citation>
    <scope>NUCLEOTIDE SEQUENCE [LARGE SCALE GENOMIC DNA]</scope>
    <source>
        <strain evidence="2 3">BP5796</strain>
    </source>
</reference>
<evidence type="ECO:0000313" key="2">
    <source>
        <dbReference type="EMBL" id="RDW85483.1"/>
    </source>
</evidence>
<evidence type="ECO:0000259" key="1">
    <source>
        <dbReference type="Pfam" id="PF06985"/>
    </source>
</evidence>
<dbReference type="AlphaFoldDB" id="A0A3D8SGR4"/>
<evidence type="ECO:0000313" key="3">
    <source>
        <dbReference type="Proteomes" id="UP000256328"/>
    </source>
</evidence>
<sequence>MALCGLCSGFDIRALLLHSAAQKTEETGMKDRNHVDGEDYRPPIPLFYAHYEGIVGLQRSSIQGCKLCSLLYGAWAKTLNRSDITEGWLEKTFQGHLYIGCTGWIASRQGVPYVSLTQKLPDGRSRELCHFEAFADRGNIPSDGSALLGRSVYEDPSQEACLAVAADWIDTCLKKHEKCNKIWEHEKGLPTRAIDVGDISTPPKLVTTKGKFGTYIALSYCWGGDSTFVYNDRMAQDLKSGMALGDFPATLRDAITITRALRIKYIWIDALCIKQDDPQDWAAEAAQMREVYSNAIISICAANSPTTRSGIFTNRNFELPPVELVWRDLADESRKPHRVSKVYLRSGSEFWDQSLHMSVLQTRGWALQEGVLSPRTLSYGPQQMIWECVQYQADESGRITRPTQGYRSKDFMQQLISGRQKVSINTLQTLLVKLSLKSPIQENWWKSFSVADPYDKWNDIGEQFMGRSLTKDFDVLPALAGIARAFHSALNDEYCAGLWKKEILCSLHWRRNPRYPADQSTRFDPRRPSEYLAPSWSWTSILGRQSVISANWKTRDALQTSTERVAKIVKVHMVPKGNDPFGQVVRGELVLRAPFCLIEELPPVYSLDDEWVEKAPGSQSKSPFQRRMYDFVRDTEEAIYEYYQQHKAHENQHFAAVEIVHWNRSPAGVEPGMDFLLLESTGEPGGTYRRIGHYGLRKYELPEEENVTAGAYAFMVSENEAYAELMKSKWKTKTITII</sequence>
<dbReference type="OrthoDB" id="5347061at2759"/>
<proteinExistence type="predicted"/>
<dbReference type="PANTHER" id="PTHR33112">
    <property type="entry name" value="DOMAIN PROTEIN, PUTATIVE-RELATED"/>
    <property type="match status" value="1"/>
</dbReference>
<organism evidence="2 3">
    <name type="scientific">Coleophoma crateriformis</name>
    <dbReference type="NCBI Taxonomy" id="565419"/>
    <lineage>
        <taxon>Eukaryota</taxon>
        <taxon>Fungi</taxon>
        <taxon>Dikarya</taxon>
        <taxon>Ascomycota</taxon>
        <taxon>Pezizomycotina</taxon>
        <taxon>Leotiomycetes</taxon>
        <taxon>Helotiales</taxon>
        <taxon>Dermateaceae</taxon>
        <taxon>Coleophoma</taxon>
    </lineage>
</organism>